<dbReference type="STRING" id="261654.GA0070611_0899"/>
<dbReference type="Proteomes" id="UP000199385">
    <property type="component" value="Chromosome I"/>
</dbReference>
<dbReference type="OrthoDB" id="3466682at2"/>
<evidence type="ECO:0000313" key="1">
    <source>
        <dbReference type="EMBL" id="SBT39425.1"/>
    </source>
</evidence>
<name>A0A1A8Z6H8_9ACTN</name>
<proteinExistence type="predicted"/>
<reference evidence="2" key="1">
    <citation type="submission" date="2016-06" db="EMBL/GenBank/DDBJ databases">
        <authorList>
            <person name="Varghese N."/>
            <person name="Submissions Spin"/>
        </authorList>
    </citation>
    <scope>NUCLEOTIDE SEQUENCE [LARGE SCALE GENOMIC DNA]</scope>
    <source>
        <strain evidence="2">DSM 44815</strain>
    </source>
</reference>
<gene>
    <name evidence="1" type="ORF">GA0070611_0899</name>
</gene>
<evidence type="ECO:0008006" key="3">
    <source>
        <dbReference type="Google" id="ProtNLM"/>
    </source>
</evidence>
<accession>A0A1A8Z6H8</accession>
<dbReference type="PATRIC" id="fig|261654.4.peg.925"/>
<dbReference type="EMBL" id="LT594323">
    <property type="protein sequence ID" value="SBT39425.1"/>
    <property type="molecule type" value="Genomic_DNA"/>
</dbReference>
<dbReference type="AlphaFoldDB" id="A0A1A8Z6H8"/>
<dbReference type="RefSeq" id="WP_091657848.1">
    <property type="nucleotide sequence ID" value="NZ_LT594323.1"/>
</dbReference>
<sequence>MPTTAIASTEEKKRLVRRLAGDGRGFAEQYGFPVVNNPSRLFQLLYLSVLLARRGDHRRAVQAAVAVREAGWDSAARLARSLHADRVAVLRGAGQRGDVDALADLLGDLARTVTDRYRGDLRRLRTGAHQDPARERLLLTALPGVDDGVADLFLRETQAVWREAAPVADRRALAAARRLGLGRSAADLAGLAGSGESERLAWLVGALARVDLERRYAELTA</sequence>
<protein>
    <recommendedName>
        <fullName evidence="3">Endonuclease III</fullName>
    </recommendedName>
</protein>
<evidence type="ECO:0000313" key="2">
    <source>
        <dbReference type="Proteomes" id="UP000199385"/>
    </source>
</evidence>
<organism evidence="1 2">
    <name type="scientific">Micromonospora auratinigra</name>
    <dbReference type="NCBI Taxonomy" id="261654"/>
    <lineage>
        <taxon>Bacteria</taxon>
        <taxon>Bacillati</taxon>
        <taxon>Actinomycetota</taxon>
        <taxon>Actinomycetes</taxon>
        <taxon>Micromonosporales</taxon>
        <taxon>Micromonosporaceae</taxon>
        <taxon>Micromonospora</taxon>
    </lineage>
</organism>
<keyword evidence="2" id="KW-1185">Reference proteome</keyword>